<proteinExistence type="predicted"/>
<accession>A0A8T0W6X2</accession>
<reference evidence="2" key="1">
    <citation type="submission" date="2020-05" db="EMBL/GenBank/DDBJ databases">
        <title>WGS assembly of Panicum virgatum.</title>
        <authorList>
            <person name="Lovell J.T."/>
            <person name="Jenkins J."/>
            <person name="Shu S."/>
            <person name="Juenger T.E."/>
            <person name="Schmutz J."/>
        </authorList>
    </citation>
    <scope>NUCLEOTIDE SEQUENCE</scope>
    <source>
        <strain evidence="2">AP13</strain>
    </source>
</reference>
<organism evidence="2 3">
    <name type="scientific">Panicum virgatum</name>
    <name type="common">Blackwell switchgrass</name>
    <dbReference type="NCBI Taxonomy" id="38727"/>
    <lineage>
        <taxon>Eukaryota</taxon>
        <taxon>Viridiplantae</taxon>
        <taxon>Streptophyta</taxon>
        <taxon>Embryophyta</taxon>
        <taxon>Tracheophyta</taxon>
        <taxon>Spermatophyta</taxon>
        <taxon>Magnoliopsida</taxon>
        <taxon>Liliopsida</taxon>
        <taxon>Poales</taxon>
        <taxon>Poaceae</taxon>
        <taxon>PACMAD clade</taxon>
        <taxon>Panicoideae</taxon>
        <taxon>Panicodae</taxon>
        <taxon>Paniceae</taxon>
        <taxon>Panicinae</taxon>
        <taxon>Panicum</taxon>
        <taxon>Panicum sect. Hiantes</taxon>
    </lineage>
</organism>
<evidence type="ECO:0000259" key="1">
    <source>
        <dbReference type="Pfam" id="PF13966"/>
    </source>
</evidence>
<dbReference type="Pfam" id="PF13966">
    <property type="entry name" value="zf-RVT"/>
    <property type="match status" value="1"/>
</dbReference>
<dbReference type="EMBL" id="CM029039">
    <property type="protein sequence ID" value="KAG2640413.1"/>
    <property type="molecule type" value="Genomic_DNA"/>
</dbReference>
<dbReference type="AlphaFoldDB" id="A0A8T0W6X2"/>
<evidence type="ECO:0000313" key="2">
    <source>
        <dbReference type="EMBL" id="KAG2640413.1"/>
    </source>
</evidence>
<dbReference type="Proteomes" id="UP000823388">
    <property type="component" value="Chromosome 2K"/>
</dbReference>
<dbReference type="InterPro" id="IPR026960">
    <property type="entry name" value="RVT-Znf"/>
</dbReference>
<keyword evidence="3" id="KW-1185">Reference proteome</keyword>
<evidence type="ECO:0000313" key="3">
    <source>
        <dbReference type="Proteomes" id="UP000823388"/>
    </source>
</evidence>
<comment type="caution">
    <text evidence="2">The sequence shown here is derived from an EMBL/GenBank/DDBJ whole genome shotgun (WGS) entry which is preliminary data.</text>
</comment>
<sequence>MPEKPWVGMGTPCNETDKLLFAASTEIRIRDGQKIYFCESAWVAARRPKDIAPDLYSMSRRIASCMRPCQTTSGSGISQLAQTLACNIYSNLELWLALRETSLSPGTEETIRWKWTANGEYTAASAYRAQFLGSVKTDLHLLIWKPWAPPKVWTSDRLATRGCPRNDVCPLCRTEPETAHHLLVTCRFTKRVWSLIAEWLHYQQLHPSLSGITRSVSEWWHIMGELPNVSKKAVKSLLLLENWEIWKERNARTFDRREASTISLVGKIKEEARAWGIAGARHLASFVGR</sequence>
<protein>
    <recommendedName>
        <fullName evidence="1">Reverse transcriptase zinc-binding domain-containing protein</fullName>
    </recommendedName>
</protein>
<dbReference type="PANTHER" id="PTHR47746">
    <property type="entry name" value="ZF-RVT DOMAIN-CONTAINING PROTEIN"/>
    <property type="match status" value="1"/>
</dbReference>
<name>A0A8T0W6X2_PANVG</name>
<dbReference type="PANTHER" id="PTHR47746:SF40">
    <property type="entry name" value="OS04G0563550 PROTEIN"/>
    <property type="match status" value="1"/>
</dbReference>
<gene>
    <name evidence="2" type="ORF">PVAP13_2KG094016</name>
</gene>
<feature type="domain" description="Reverse transcriptase zinc-binding" evidence="1">
    <location>
        <begin position="121"/>
        <end position="193"/>
    </location>
</feature>